<keyword evidence="1" id="KW-0813">Transport</keyword>
<dbReference type="EMBL" id="CP039139">
    <property type="protein sequence ID" value="QCQ74493.1"/>
    <property type="molecule type" value="Genomic_DNA"/>
</dbReference>
<keyword evidence="2" id="KW-0547">Nucleotide-binding</keyword>
<evidence type="ECO:0000256" key="3">
    <source>
        <dbReference type="ARBA" id="ARBA00022840"/>
    </source>
</evidence>
<dbReference type="AlphaFoldDB" id="A0A4P8P0X3"/>
<evidence type="ECO:0000313" key="5">
    <source>
        <dbReference type="EMBL" id="QCQ74493.1"/>
    </source>
</evidence>
<gene>
    <name evidence="5" type="ORF">E6P09_04100</name>
</gene>
<sequence>MQRQILRPNREFTRDSRCAEKVDTVDSLKSATGTHEVIEIEVDETLDEGCLAQIEGVASISMQDNVVEVTCTDSTAKVNAIEYVDTDSNIVDISIKSPSLEELFLAVTDSEAIA</sequence>
<proteinExistence type="predicted"/>
<reference evidence="5 6" key="1">
    <citation type="submission" date="2019-04" db="EMBL/GenBank/DDBJ databases">
        <title>Methylomes of two halophilic Archaea, Haloarcula marismortui and Haloferax mediterranei.</title>
        <authorList>
            <person name="DasSarma S."/>
            <person name="DasSarma P."/>
            <person name="DasSarma S."/>
            <person name="Fomenkov A."/>
            <person name="Vincze T."/>
            <person name="Anton B.P."/>
            <person name="Roberts R.J."/>
        </authorList>
    </citation>
    <scope>NUCLEOTIDE SEQUENCE [LARGE SCALE GENOMIC DNA]</scope>
    <source>
        <strain evidence="6">ATCC 33500 / DSM 1411 / JCM 8866 / NBRC 14739 / NCIMB 2177 / R-4</strain>
    </source>
</reference>
<evidence type="ECO:0000256" key="1">
    <source>
        <dbReference type="ARBA" id="ARBA00022448"/>
    </source>
</evidence>
<protein>
    <submittedName>
        <fullName evidence="5">DUF4162 domain-containing protein</fullName>
    </submittedName>
</protein>
<evidence type="ECO:0000313" key="6">
    <source>
        <dbReference type="Proteomes" id="UP000299011"/>
    </source>
</evidence>
<dbReference type="InterPro" id="IPR025302">
    <property type="entry name" value="DrrA1/2-like_C"/>
</dbReference>
<feature type="domain" description="Daunorubicin resistance ATP-binding protein DrrA1/2-like C-terminal" evidence="4">
    <location>
        <begin position="24"/>
        <end position="107"/>
    </location>
</feature>
<evidence type="ECO:0000256" key="2">
    <source>
        <dbReference type="ARBA" id="ARBA00022741"/>
    </source>
</evidence>
<dbReference type="GO" id="GO:0005524">
    <property type="term" value="F:ATP binding"/>
    <property type="evidence" value="ECO:0007669"/>
    <property type="project" value="UniProtKB-KW"/>
</dbReference>
<dbReference type="Pfam" id="PF13732">
    <property type="entry name" value="DrrA1-3_C"/>
    <property type="match status" value="1"/>
</dbReference>
<organism evidence="5 6">
    <name type="scientific">Haloferax mediterranei (strain ATCC 33500 / DSM 1411 / JCM 8866 / NBRC 14739 / NCIMB 2177 / R-4)</name>
    <name type="common">Halobacterium mediterranei</name>
    <dbReference type="NCBI Taxonomy" id="523841"/>
    <lineage>
        <taxon>Archaea</taxon>
        <taxon>Methanobacteriati</taxon>
        <taxon>Methanobacteriota</taxon>
        <taxon>Stenosarchaea group</taxon>
        <taxon>Halobacteria</taxon>
        <taxon>Halobacteriales</taxon>
        <taxon>Haloferacaceae</taxon>
        <taxon>Haloferax</taxon>
    </lineage>
</organism>
<accession>A0A4P8P0X3</accession>
<name>A0A4P8P0X3_HALMT</name>
<dbReference type="Proteomes" id="UP000299011">
    <property type="component" value="Chromosome"/>
</dbReference>
<keyword evidence="3" id="KW-0067">ATP-binding</keyword>
<evidence type="ECO:0000259" key="4">
    <source>
        <dbReference type="Pfam" id="PF13732"/>
    </source>
</evidence>